<dbReference type="SUPFAM" id="SSF53098">
    <property type="entry name" value="Ribonuclease H-like"/>
    <property type="match status" value="1"/>
</dbReference>
<dbReference type="Pfam" id="PF05699">
    <property type="entry name" value="Dimer_Tnp_hAT"/>
    <property type="match status" value="1"/>
</dbReference>
<protein>
    <recommendedName>
        <fullName evidence="2">HAT C-terminal dimerisation domain-containing protein</fullName>
    </recommendedName>
</protein>
<evidence type="ECO:0000313" key="3">
    <source>
        <dbReference type="EMBL" id="CAF1398241.1"/>
    </source>
</evidence>
<feature type="region of interest" description="Disordered" evidence="1">
    <location>
        <begin position="88"/>
        <end position="132"/>
    </location>
</feature>
<gene>
    <name evidence="3" type="ORF">OVA965_LOCUS32914</name>
    <name evidence="4" type="ORF">TMI583_LOCUS33791</name>
</gene>
<accession>A0A8S2FA41</accession>
<evidence type="ECO:0000259" key="2">
    <source>
        <dbReference type="Pfam" id="PF05699"/>
    </source>
</evidence>
<dbReference type="Proteomes" id="UP000677228">
    <property type="component" value="Unassembled WGS sequence"/>
</dbReference>
<dbReference type="AlphaFoldDB" id="A0A8S2FA41"/>
<dbReference type="GO" id="GO:0046983">
    <property type="term" value="F:protein dimerization activity"/>
    <property type="evidence" value="ECO:0007669"/>
    <property type="project" value="InterPro"/>
</dbReference>
<evidence type="ECO:0000313" key="5">
    <source>
        <dbReference type="Proteomes" id="UP000677228"/>
    </source>
</evidence>
<evidence type="ECO:0000256" key="1">
    <source>
        <dbReference type="SAM" id="MobiDB-lite"/>
    </source>
</evidence>
<evidence type="ECO:0000313" key="4">
    <source>
        <dbReference type="EMBL" id="CAF4205708.1"/>
    </source>
</evidence>
<comment type="caution">
    <text evidence="3">The sequence shown here is derived from an EMBL/GenBank/DDBJ whole genome shotgun (WGS) entry which is preliminary data.</text>
</comment>
<name>A0A8S2FA41_9BILA</name>
<proteinExistence type="predicted"/>
<feature type="region of interest" description="Disordered" evidence="1">
    <location>
        <begin position="18"/>
        <end position="40"/>
    </location>
</feature>
<feature type="domain" description="HAT C-terminal dimerisation" evidence="2">
    <location>
        <begin position="154"/>
        <end position="220"/>
    </location>
</feature>
<reference evidence="3" key="1">
    <citation type="submission" date="2021-02" db="EMBL/GenBank/DDBJ databases">
        <authorList>
            <person name="Nowell W R."/>
        </authorList>
    </citation>
    <scope>NUCLEOTIDE SEQUENCE</scope>
</reference>
<dbReference type="EMBL" id="CAJOBA010047817">
    <property type="protein sequence ID" value="CAF4205708.1"/>
    <property type="molecule type" value="Genomic_DNA"/>
</dbReference>
<organism evidence="3 5">
    <name type="scientific">Didymodactylos carnosus</name>
    <dbReference type="NCBI Taxonomy" id="1234261"/>
    <lineage>
        <taxon>Eukaryota</taxon>
        <taxon>Metazoa</taxon>
        <taxon>Spiralia</taxon>
        <taxon>Gnathifera</taxon>
        <taxon>Rotifera</taxon>
        <taxon>Eurotatoria</taxon>
        <taxon>Bdelloidea</taxon>
        <taxon>Philodinida</taxon>
        <taxon>Philodinidae</taxon>
        <taxon>Didymodactylos</taxon>
    </lineage>
</organism>
<feature type="non-terminal residue" evidence="3">
    <location>
        <position position="221"/>
    </location>
</feature>
<dbReference type="InterPro" id="IPR012337">
    <property type="entry name" value="RNaseH-like_sf"/>
</dbReference>
<dbReference type="InterPro" id="IPR008906">
    <property type="entry name" value="HATC_C_dom"/>
</dbReference>
<dbReference type="Proteomes" id="UP000682733">
    <property type="component" value="Unassembled WGS sequence"/>
</dbReference>
<sequence length="221" mass="23726">SQITFSNCNALCLWTKPQKQRPQPTKTTTTTASTNRARRTSTNNTFFALTAAISGPSVTVDGSDYSDGEDNEQHANIDMENVLLYDDSIDSSDGTSPLNNLPPPITTTANNATTNISPSSSSSTQGSTSSRKPEDLTVVLYSSMAGKNNAIALKSKPLSFWSKQGDELTLLKELASKYLTTPGTSVPSESAFSVAGFVGRKERARLTAKNPSYLVFLKDKI</sequence>
<feature type="compositionally biased region" description="Low complexity" evidence="1">
    <location>
        <begin position="106"/>
        <end position="130"/>
    </location>
</feature>
<dbReference type="EMBL" id="CAJNOK010026090">
    <property type="protein sequence ID" value="CAF1398241.1"/>
    <property type="molecule type" value="Genomic_DNA"/>
</dbReference>